<comment type="similarity">
    <text evidence="1">Belongs to the histone H3 family.</text>
</comment>
<dbReference type="GO" id="GO:0000786">
    <property type="term" value="C:nucleosome"/>
    <property type="evidence" value="ECO:0007669"/>
    <property type="project" value="InterPro"/>
</dbReference>
<dbReference type="InterPro" id="IPR000164">
    <property type="entry name" value="Histone_H3/CENP-A"/>
</dbReference>
<dbReference type="GO" id="GO:0003677">
    <property type="term" value="F:DNA binding"/>
    <property type="evidence" value="ECO:0007669"/>
    <property type="project" value="InterPro"/>
</dbReference>
<dbReference type="Gene3D" id="1.10.20.10">
    <property type="entry name" value="Histone, subunit A"/>
    <property type="match status" value="1"/>
</dbReference>
<keyword evidence="4" id="KW-1185">Reference proteome</keyword>
<sequence length="87" mass="10088">MIFLRHSRHRSSALELQLYKHNSDPHRFKQGTVALREIRKIQNSGNLLIPFAPFVRVCVKNSVITVEDLDEVRGLWSKHCKENFSSG</sequence>
<organism evidence="3 4">
    <name type="scientific">Saponaria officinalis</name>
    <name type="common">Common soapwort</name>
    <name type="synonym">Lychnis saponaria</name>
    <dbReference type="NCBI Taxonomy" id="3572"/>
    <lineage>
        <taxon>Eukaryota</taxon>
        <taxon>Viridiplantae</taxon>
        <taxon>Streptophyta</taxon>
        <taxon>Embryophyta</taxon>
        <taxon>Tracheophyta</taxon>
        <taxon>Spermatophyta</taxon>
        <taxon>Magnoliopsida</taxon>
        <taxon>eudicotyledons</taxon>
        <taxon>Gunneridae</taxon>
        <taxon>Pentapetalae</taxon>
        <taxon>Caryophyllales</taxon>
        <taxon>Caryophyllaceae</taxon>
        <taxon>Caryophylleae</taxon>
        <taxon>Saponaria</taxon>
    </lineage>
</organism>
<dbReference type="SUPFAM" id="SSF47113">
    <property type="entry name" value="Histone-fold"/>
    <property type="match status" value="1"/>
</dbReference>
<proteinExistence type="inferred from homology"/>
<dbReference type="Proteomes" id="UP001443914">
    <property type="component" value="Unassembled WGS sequence"/>
</dbReference>
<dbReference type="GO" id="GO:0046982">
    <property type="term" value="F:protein heterodimerization activity"/>
    <property type="evidence" value="ECO:0007669"/>
    <property type="project" value="InterPro"/>
</dbReference>
<evidence type="ECO:0000313" key="4">
    <source>
        <dbReference type="Proteomes" id="UP001443914"/>
    </source>
</evidence>
<evidence type="ECO:0000256" key="2">
    <source>
        <dbReference type="ARBA" id="ARBA00022990"/>
    </source>
</evidence>
<dbReference type="PRINTS" id="PR00622">
    <property type="entry name" value="HISTONEH3"/>
</dbReference>
<dbReference type="InterPro" id="IPR009072">
    <property type="entry name" value="Histone-fold"/>
</dbReference>
<accession>A0AAW1KX34</accession>
<evidence type="ECO:0000256" key="1">
    <source>
        <dbReference type="ARBA" id="ARBA00010343"/>
    </source>
</evidence>
<protein>
    <submittedName>
        <fullName evidence="3">Uncharacterized protein</fullName>
    </submittedName>
</protein>
<comment type="caution">
    <text evidence="3">The sequence shown here is derived from an EMBL/GenBank/DDBJ whole genome shotgun (WGS) entry which is preliminary data.</text>
</comment>
<dbReference type="AlphaFoldDB" id="A0AAW1KX34"/>
<dbReference type="EMBL" id="JBDFQZ010000005">
    <property type="protein sequence ID" value="KAK9723904.1"/>
    <property type="molecule type" value="Genomic_DNA"/>
</dbReference>
<reference evidence="3" key="1">
    <citation type="submission" date="2024-03" db="EMBL/GenBank/DDBJ databases">
        <title>WGS assembly of Saponaria officinalis var. Norfolk2.</title>
        <authorList>
            <person name="Jenkins J."/>
            <person name="Shu S."/>
            <person name="Grimwood J."/>
            <person name="Barry K."/>
            <person name="Goodstein D."/>
            <person name="Schmutz J."/>
            <person name="Leebens-Mack J."/>
            <person name="Osbourn A."/>
        </authorList>
    </citation>
    <scope>NUCLEOTIDE SEQUENCE [LARGE SCALE GENOMIC DNA]</scope>
    <source>
        <strain evidence="3">JIC</strain>
    </source>
</reference>
<evidence type="ECO:0000313" key="3">
    <source>
        <dbReference type="EMBL" id="KAK9723904.1"/>
    </source>
</evidence>
<name>A0AAW1KX34_SAPOF</name>
<dbReference type="GO" id="GO:0030527">
    <property type="term" value="F:structural constituent of chromatin"/>
    <property type="evidence" value="ECO:0007669"/>
    <property type="project" value="InterPro"/>
</dbReference>
<keyword evidence="2" id="KW-0007">Acetylation</keyword>
<gene>
    <name evidence="3" type="ORF">RND81_05G033300</name>
</gene>